<name>A0A1M4WB57_9BACE</name>
<feature type="transmembrane region" description="Helical" evidence="1">
    <location>
        <begin position="242"/>
        <end position="263"/>
    </location>
</feature>
<keyword evidence="1" id="KW-1133">Transmembrane helix</keyword>
<dbReference type="RefSeq" id="WP_073399275.1">
    <property type="nucleotide sequence ID" value="NZ_FQTV01000003.1"/>
</dbReference>
<accession>A0A1M4WB57</accession>
<keyword evidence="1" id="KW-0472">Membrane</keyword>
<dbReference type="PANTHER" id="PTHR37312:SF1">
    <property type="entry name" value="MEMBRANE-BOUND ACYLTRANSFERASE YKRP-RELATED"/>
    <property type="match status" value="1"/>
</dbReference>
<feature type="domain" description="Acyltransferase 3" evidence="2">
    <location>
        <begin position="6"/>
        <end position="313"/>
    </location>
</feature>
<sequence>MEHRLEYIDLAKGFCILLVILGHTFGPLNNTEINTMLGSFRMPLYFFLSGLFFKRYAGLINFILRKVNKLVIPFFFFTITAYILYVAGWFIKGRFDLISELLKDITVNFREEFVYLNPPLWFLMTLFNTSLIFYLLIIISDKLDIKNKSARNVVMAVICFTVGICGFELGIYHINLPLWIDTSLTAIPFYFLGYFFKEETDFLIPNKSDRLIPVFLVLLAGLVYFLAQKIELVTNTYQGDFISFYATAISGTLFVLLMAKLINRKVPVISFLGRYSIIVLGTHWFILLILNRFLSFISNGWLLTSVLVVLVAFIEIPVVLFLIRYFPQFVCQKDLIKVDLFKPANEILPFPEKQLISSNNKQKNK</sequence>
<dbReference type="GO" id="GO:0016747">
    <property type="term" value="F:acyltransferase activity, transferring groups other than amino-acyl groups"/>
    <property type="evidence" value="ECO:0007669"/>
    <property type="project" value="InterPro"/>
</dbReference>
<dbReference type="AlphaFoldDB" id="A0A1M4WB57"/>
<evidence type="ECO:0000256" key="1">
    <source>
        <dbReference type="SAM" id="Phobius"/>
    </source>
</evidence>
<feature type="transmembrane region" description="Helical" evidence="1">
    <location>
        <begin position="275"/>
        <end position="294"/>
    </location>
</feature>
<feature type="transmembrane region" description="Helical" evidence="1">
    <location>
        <begin position="300"/>
        <end position="323"/>
    </location>
</feature>
<dbReference type="EMBL" id="FQTV01000003">
    <property type="protein sequence ID" value="SHE78390.1"/>
    <property type="molecule type" value="Genomic_DNA"/>
</dbReference>
<feature type="transmembrane region" description="Helical" evidence="1">
    <location>
        <begin position="120"/>
        <end position="140"/>
    </location>
</feature>
<dbReference type="InterPro" id="IPR052734">
    <property type="entry name" value="Nod_factor_acetyltransferase"/>
</dbReference>
<dbReference type="Proteomes" id="UP000184509">
    <property type="component" value="Unassembled WGS sequence"/>
</dbReference>
<feature type="transmembrane region" description="Helical" evidence="1">
    <location>
        <begin position="208"/>
        <end position="227"/>
    </location>
</feature>
<dbReference type="InterPro" id="IPR002656">
    <property type="entry name" value="Acyl_transf_3_dom"/>
</dbReference>
<evidence type="ECO:0000259" key="2">
    <source>
        <dbReference type="Pfam" id="PF01757"/>
    </source>
</evidence>
<dbReference type="STRING" id="1297750.SAMN05444405_10338"/>
<dbReference type="Pfam" id="PF01757">
    <property type="entry name" value="Acyl_transf_3"/>
    <property type="match status" value="1"/>
</dbReference>
<gene>
    <name evidence="3" type="ORF">SAMN05444405_10338</name>
</gene>
<evidence type="ECO:0000313" key="4">
    <source>
        <dbReference type="Proteomes" id="UP000184509"/>
    </source>
</evidence>
<proteinExistence type="predicted"/>
<reference evidence="3 4" key="1">
    <citation type="submission" date="2016-11" db="EMBL/GenBank/DDBJ databases">
        <authorList>
            <person name="Jaros S."/>
            <person name="Januszkiewicz K."/>
            <person name="Wedrychowicz H."/>
        </authorList>
    </citation>
    <scope>NUCLEOTIDE SEQUENCE [LARGE SCALE GENOMIC DNA]</scope>
    <source>
        <strain evidence="3 4">DSM 26991</strain>
    </source>
</reference>
<dbReference type="OrthoDB" id="9809782at2"/>
<keyword evidence="1" id="KW-0812">Transmembrane</keyword>
<feature type="transmembrane region" description="Helical" evidence="1">
    <location>
        <begin position="7"/>
        <end position="25"/>
    </location>
</feature>
<feature type="transmembrane region" description="Helical" evidence="1">
    <location>
        <begin position="178"/>
        <end position="196"/>
    </location>
</feature>
<feature type="transmembrane region" description="Helical" evidence="1">
    <location>
        <begin position="45"/>
        <end position="64"/>
    </location>
</feature>
<dbReference type="PANTHER" id="PTHR37312">
    <property type="entry name" value="MEMBRANE-BOUND ACYLTRANSFERASE YKRP-RELATED"/>
    <property type="match status" value="1"/>
</dbReference>
<protein>
    <submittedName>
        <fullName evidence="3">Fucose 4-O-acetylase</fullName>
    </submittedName>
</protein>
<feature type="transmembrane region" description="Helical" evidence="1">
    <location>
        <begin position="152"/>
        <end position="172"/>
    </location>
</feature>
<organism evidence="3 4">
    <name type="scientific">Bacteroides luti</name>
    <dbReference type="NCBI Taxonomy" id="1297750"/>
    <lineage>
        <taxon>Bacteria</taxon>
        <taxon>Pseudomonadati</taxon>
        <taxon>Bacteroidota</taxon>
        <taxon>Bacteroidia</taxon>
        <taxon>Bacteroidales</taxon>
        <taxon>Bacteroidaceae</taxon>
        <taxon>Bacteroides</taxon>
    </lineage>
</organism>
<feature type="transmembrane region" description="Helical" evidence="1">
    <location>
        <begin position="71"/>
        <end position="91"/>
    </location>
</feature>
<keyword evidence="4" id="KW-1185">Reference proteome</keyword>
<evidence type="ECO:0000313" key="3">
    <source>
        <dbReference type="EMBL" id="SHE78390.1"/>
    </source>
</evidence>